<evidence type="ECO:0000256" key="1">
    <source>
        <dbReference type="SAM" id="MobiDB-lite"/>
    </source>
</evidence>
<evidence type="ECO:0000313" key="3">
    <source>
        <dbReference type="EMBL" id="OLO70389.1"/>
    </source>
</evidence>
<evidence type="ECO:0008006" key="5">
    <source>
        <dbReference type="Google" id="ProtNLM"/>
    </source>
</evidence>
<keyword evidence="2" id="KW-0732">Signal</keyword>
<feature type="region of interest" description="Disordered" evidence="1">
    <location>
        <begin position="27"/>
        <end position="81"/>
    </location>
</feature>
<accession>A0A1Q8WR32</accession>
<feature type="region of interest" description="Disordered" evidence="1">
    <location>
        <begin position="111"/>
        <end position="135"/>
    </location>
</feature>
<dbReference type="AlphaFoldDB" id="A0A1Q8WR32"/>
<feature type="compositionally biased region" description="Polar residues" evidence="1">
    <location>
        <begin position="66"/>
        <end position="81"/>
    </location>
</feature>
<reference evidence="3 4" key="1">
    <citation type="submission" date="2016-12" db="EMBL/GenBank/DDBJ databases">
        <title>Genomic comparison of strains in the 'Actinomyces naeslundii' group.</title>
        <authorList>
            <person name="Mughal S.R."/>
            <person name="Do T."/>
            <person name="Gilbert S.C."/>
            <person name="Witherden E.A."/>
            <person name="Didelot X."/>
            <person name="Beighton D."/>
        </authorList>
    </citation>
    <scope>NUCLEOTIDE SEQUENCE [LARGE SCALE GENOMIC DNA]</scope>
    <source>
        <strain evidence="3 4">WE8B-23</strain>
    </source>
</reference>
<dbReference type="EMBL" id="MSKS01000018">
    <property type="protein sequence ID" value="OLO70389.1"/>
    <property type="molecule type" value="Genomic_DNA"/>
</dbReference>
<protein>
    <recommendedName>
        <fullName evidence="5">Lipoprotein</fullName>
    </recommendedName>
</protein>
<sequence length="206" mass="20515">MMTASKRVLAAMSAIGMAATLASCQLPGGSSGEKGVSTSTSTSTSASAPKSAQAGGGGHGAAIESHPTTVDSKPGTVSLNSVSGAGTTVTVMFSVTNNDKKNDMWIYDSFSDGDDSVPQPSGKASPGGSTNNADGFTLIEPSSSSIYRVSYDSQGGCLCSSGLTEFIQPGQTIALQATFTGVPAEAKNVTITIPNGGTFSNVAVAR</sequence>
<evidence type="ECO:0000313" key="4">
    <source>
        <dbReference type="Proteomes" id="UP000185963"/>
    </source>
</evidence>
<name>A0A1Q8WR32_9ACTO</name>
<dbReference type="PROSITE" id="PS51257">
    <property type="entry name" value="PROKAR_LIPOPROTEIN"/>
    <property type="match status" value="1"/>
</dbReference>
<evidence type="ECO:0000256" key="2">
    <source>
        <dbReference type="SAM" id="SignalP"/>
    </source>
</evidence>
<comment type="caution">
    <text evidence="3">The sequence shown here is derived from an EMBL/GenBank/DDBJ whole genome shotgun (WGS) entry which is preliminary data.</text>
</comment>
<gene>
    <name evidence="3" type="ORF">BKH20_06255</name>
</gene>
<feature type="signal peptide" evidence="2">
    <location>
        <begin position="1"/>
        <end position="22"/>
    </location>
</feature>
<feature type="compositionally biased region" description="Low complexity" evidence="1">
    <location>
        <begin position="33"/>
        <end position="53"/>
    </location>
</feature>
<proteinExistence type="predicted"/>
<organism evidence="3 4">
    <name type="scientific">Actinomyces oris</name>
    <dbReference type="NCBI Taxonomy" id="544580"/>
    <lineage>
        <taxon>Bacteria</taxon>
        <taxon>Bacillati</taxon>
        <taxon>Actinomycetota</taxon>
        <taxon>Actinomycetes</taxon>
        <taxon>Actinomycetales</taxon>
        <taxon>Actinomycetaceae</taxon>
        <taxon>Actinomyces</taxon>
    </lineage>
</organism>
<dbReference type="Proteomes" id="UP000185963">
    <property type="component" value="Unassembled WGS sequence"/>
</dbReference>
<feature type="chain" id="PRO_5038435053" description="Lipoprotein" evidence="2">
    <location>
        <begin position="23"/>
        <end position="206"/>
    </location>
</feature>